<feature type="transmembrane region" description="Helical" evidence="6">
    <location>
        <begin position="187"/>
        <end position="205"/>
    </location>
</feature>
<feature type="domain" description="Phage shock protein PspC N-terminal" evidence="7">
    <location>
        <begin position="129"/>
        <end position="207"/>
    </location>
</feature>
<evidence type="ECO:0000313" key="8">
    <source>
        <dbReference type="EMBL" id="RYU77713.1"/>
    </source>
</evidence>
<dbReference type="OrthoDB" id="5772680at2"/>
<comment type="subcellular location">
    <subcellularLocation>
        <location evidence="1">Cell membrane</location>
        <topology evidence="1">Single-pass membrane protein</topology>
    </subcellularLocation>
</comment>
<evidence type="ECO:0000313" key="9">
    <source>
        <dbReference type="Proteomes" id="UP000294155"/>
    </source>
</evidence>
<dbReference type="Pfam" id="PF04024">
    <property type="entry name" value="PspC"/>
    <property type="match status" value="2"/>
</dbReference>
<dbReference type="GO" id="GO:0005886">
    <property type="term" value="C:plasma membrane"/>
    <property type="evidence" value="ECO:0007669"/>
    <property type="project" value="UniProtKB-SubCell"/>
</dbReference>
<accession>A0A4Q5L8G4</accession>
<comment type="caution">
    <text evidence="8">The sequence shown here is derived from an EMBL/GenBank/DDBJ whole genome shotgun (WGS) entry which is preliminary data.</text>
</comment>
<feature type="domain" description="Phage shock protein PspC N-terminal" evidence="7">
    <location>
        <begin position="221"/>
        <end position="278"/>
    </location>
</feature>
<dbReference type="AlphaFoldDB" id="A0A4Q5L8G4"/>
<dbReference type="EMBL" id="SEWE01000045">
    <property type="protein sequence ID" value="RYU77713.1"/>
    <property type="molecule type" value="Genomic_DNA"/>
</dbReference>
<keyword evidence="4 6" id="KW-1133">Transmembrane helix</keyword>
<reference evidence="8 9" key="1">
    <citation type="submission" date="2019-02" db="EMBL/GenBank/DDBJ databases">
        <title>Bacterial novel species isolated from soil.</title>
        <authorList>
            <person name="Jung H.-Y."/>
        </authorList>
    </citation>
    <scope>NUCLEOTIDE SEQUENCE [LARGE SCALE GENOMIC DNA]</scope>
    <source>
        <strain evidence="8 9">1-3-3-3</strain>
    </source>
</reference>
<dbReference type="Proteomes" id="UP000294155">
    <property type="component" value="Unassembled WGS sequence"/>
</dbReference>
<keyword evidence="9" id="KW-1185">Reference proteome</keyword>
<organism evidence="8 9">
    <name type="scientific">Hymenobacter persicinus</name>
    <dbReference type="NCBI Taxonomy" id="2025506"/>
    <lineage>
        <taxon>Bacteria</taxon>
        <taxon>Pseudomonadati</taxon>
        <taxon>Bacteroidota</taxon>
        <taxon>Cytophagia</taxon>
        <taxon>Cytophagales</taxon>
        <taxon>Hymenobacteraceae</taxon>
        <taxon>Hymenobacter</taxon>
    </lineage>
</organism>
<dbReference type="RefSeq" id="WP_129922376.1">
    <property type="nucleotide sequence ID" value="NZ_SEWE01000045.1"/>
</dbReference>
<gene>
    <name evidence="8" type="ORF">EWM57_17135</name>
</gene>
<sequence>MKKNISINLQGLIFHIEEDGYEVLSRYLAEVKAHFSGYRGHEEIVADIESRIAELFSARTSATKQIITLEDVQAMVAKMGRVSDFQSADEAEEEEEALAGGPAAYTSYADGASAAGDGASATAATDEPRRLYRDMANRKIAGVAAGIARYFAVNPLWVRLGFLLVLFTRPLLHSMFNFDGDNFHFEGFDLGGVAFLTYVVLWIALPKRYDAVPANEDPTFRKLFRDTDAGKIGGVSAGLAAYFKVDVVAIRIAFLVLLFAGGSAIPLYIILWILLPEAKPCRTRCACAATPSRSRVSTTTCATRLLLLSPVRLPETPTAPWACFWRICSATCAPCSTLSARPSASSPAPC</sequence>
<protein>
    <submittedName>
        <fullName evidence="8">PspC domain-containing protein</fullName>
    </submittedName>
</protein>
<evidence type="ECO:0000256" key="1">
    <source>
        <dbReference type="ARBA" id="ARBA00004162"/>
    </source>
</evidence>
<feature type="transmembrane region" description="Helical" evidence="6">
    <location>
        <begin position="140"/>
        <end position="167"/>
    </location>
</feature>
<evidence type="ECO:0000256" key="4">
    <source>
        <dbReference type="ARBA" id="ARBA00022989"/>
    </source>
</evidence>
<dbReference type="InterPro" id="IPR007168">
    <property type="entry name" value="Phageshock_PspC_N"/>
</dbReference>
<keyword evidence="3 6" id="KW-0812">Transmembrane</keyword>
<proteinExistence type="predicted"/>
<evidence type="ECO:0000256" key="2">
    <source>
        <dbReference type="ARBA" id="ARBA00022475"/>
    </source>
</evidence>
<feature type="transmembrane region" description="Helical" evidence="6">
    <location>
        <begin position="252"/>
        <end position="275"/>
    </location>
</feature>
<keyword evidence="2" id="KW-1003">Cell membrane</keyword>
<evidence type="ECO:0000256" key="6">
    <source>
        <dbReference type="SAM" id="Phobius"/>
    </source>
</evidence>
<evidence type="ECO:0000256" key="5">
    <source>
        <dbReference type="ARBA" id="ARBA00023136"/>
    </source>
</evidence>
<evidence type="ECO:0000256" key="3">
    <source>
        <dbReference type="ARBA" id="ARBA00022692"/>
    </source>
</evidence>
<evidence type="ECO:0000259" key="7">
    <source>
        <dbReference type="Pfam" id="PF04024"/>
    </source>
</evidence>
<name>A0A4Q5L8G4_9BACT</name>
<keyword evidence="5 6" id="KW-0472">Membrane</keyword>
<dbReference type="InterPro" id="IPR052027">
    <property type="entry name" value="PspC"/>
</dbReference>
<dbReference type="PANTHER" id="PTHR33885">
    <property type="entry name" value="PHAGE SHOCK PROTEIN C"/>
    <property type="match status" value="1"/>
</dbReference>
<dbReference type="PANTHER" id="PTHR33885:SF3">
    <property type="entry name" value="PHAGE SHOCK PROTEIN C"/>
    <property type="match status" value="1"/>
</dbReference>